<reference evidence="4 5" key="1">
    <citation type="submission" date="2016-10" db="EMBL/GenBank/DDBJ databases">
        <title>Evaluation of Human, Animal and Environmental Mycobacterium chelonae Isolates by Core Genome Phylogenomic Analysis, Targeted Gene Comparison, and Anti-microbial Susceptibility Patterns: A Tale of Mistaken Identities.</title>
        <authorList>
            <person name="Fogelson S.B."/>
            <person name="Camus A.C."/>
            <person name="Lorenz W."/>
            <person name="Vasireddy R."/>
            <person name="Vasireddy S."/>
            <person name="Smith T."/>
            <person name="Brown-Elliott B.A."/>
            <person name="Wallace R.J.Jr."/>
            <person name="Hasan N.A."/>
            <person name="Reischl U."/>
            <person name="Sanchez S."/>
        </authorList>
    </citation>
    <scope>NUCLEOTIDE SEQUENCE [LARGE SCALE GENOMIC DNA]</scope>
    <source>
        <strain evidence="4 5">24999</strain>
    </source>
</reference>
<dbReference type="InterPro" id="IPR050109">
    <property type="entry name" value="HTH-type_TetR-like_transc_reg"/>
</dbReference>
<proteinExistence type="predicted"/>
<comment type="caution">
    <text evidence="4">The sequence shown here is derived from an EMBL/GenBank/DDBJ whole genome shotgun (WGS) entry which is preliminary data.</text>
</comment>
<evidence type="ECO:0000256" key="2">
    <source>
        <dbReference type="PROSITE-ProRule" id="PRU00335"/>
    </source>
</evidence>
<dbReference type="PANTHER" id="PTHR30055:SF146">
    <property type="entry name" value="HTH-TYPE TRANSCRIPTIONAL DUAL REGULATOR CECR"/>
    <property type="match status" value="1"/>
</dbReference>
<name>A0A1S1JZE7_9MYCO</name>
<sequence>MEILSGGFTSADLSARARIRHAALLEFGARGFAGATLKGIAARAQASVGLVQHHFGTKEHLRQACNDVVIEVLRQRTTQGAANGDIAKPGFIAELYEASPPLLRYLARAAIEGGPTAAELLDELAGGAEEFLTSRWPERFGSGSERARDAAAVMCAMHLGVVVLHDQLARQMDADLDGADATRIGLAMIDVYSAVGEFITSETGKQMTDSVTHYRDEKKGAQ</sequence>
<dbReference type="OrthoDB" id="3403733at2"/>
<dbReference type="GO" id="GO:0000976">
    <property type="term" value="F:transcription cis-regulatory region binding"/>
    <property type="evidence" value="ECO:0007669"/>
    <property type="project" value="TreeGrafter"/>
</dbReference>
<dbReference type="PANTHER" id="PTHR30055">
    <property type="entry name" value="HTH-TYPE TRANSCRIPTIONAL REGULATOR RUTR"/>
    <property type="match status" value="1"/>
</dbReference>
<accession>A0A1S1JZE7</accession>
<evidence type="ECO:0000313" key="4">
    <source>
        <dbReference type="EMBL" id="OHT96396.1"/>
    </source>
</evidence>
<accession>A0A1Q9W798</accession>
<gene>
    <name evidence="4" type="ORF">BKG61_18225</name>
</gene>
<dbReference type="Proteomes" id="UP000179636">
    <property type="component" value="Unassembled WGS sequence"/>
</dbReference>
<dbReference type="AlphaFoldDB" id="A0A1S1JZE7"/>
<protein>
    <recommendedName>
        <fullName evidence="3">HTH tetR-type domain-containing protein</fullName>
    </recommendedName>
</protein>
<dbReference type="Gene3D" id="1.10.357.10">
    <property type="entry name" value="Tetracycline Repressor, domain 2"/>
    <property type="match status" value="1"/>
</dbReference>
<dbReference type="RefSeq" id="WP_070945725.1">
    <property type="nucleotide sequence ID" value="NZ_MLCL01000076.1"/>
</dbReference>
<evidence type="ECO:0000259" key="3">
    <source>
        <dbReference type="PROSITE" id="PS50977"/>
    </source>
</evidence>
<evidence type="ECO:0000313" key="5">
    <source>
        <dbReference type="Proteomes" id="UP000179636"/>
    </source>
</evidence>
<dbReference type="PROSITE" id="PS50977">
    <property type="entry name" value="HTH_TETR_2"/>
    <property type="match status" value="1"/>
</dbReference>
<evidence type="ECO:0000256" key="1">
    <source>
        <dbReference type="ARBA" id="ARBA00023125"/>
    </source>
</evidence>
<feature type="domain" description="HTH tetR-type" evidence="3">
    <location>
        <begin position="13"/>
        <end position="73"/>
    </location>
</feature>
<keyword evidence="1 2" id="KW-0238">DNA-binding</keyword>
<organism evidence="4 5">
    <name type="scientific">Mycobacterium syngnathidarum</name>
    <dbReference type="NCBI Taxonomy" id="1908205"/>
    <lineage>
        <taxon>Bacteria</taxon>
        <taxon>Bacillati</taxon>
        <taxon>Actinomycetota</taxon>
        <taxon>Actinomycetes</taxon>
        <taxon>Mycobacteriales</taxon>
        <taxon>Mycobacteriaceae</taxon>
        <taxon>Mycobacterium</taxon>
    </lineage>
</organism>
<dbReference type="STRING" id="1908205.BKG60_20290"/>
<dbReference type="GO" id="GO:0003700">
    <property type="term" value="F:DNA-binding transcription factor activity"/>
    <property type="evidence" value="ECO:0007669"/>
    <property type="project" value="TreeGrafter"/>
</dbReference>
<feature type="DNA-binding region" description="H-T-H motif" evidence="2">
    <location>
        <begin position="36"/>
        <end position="55"/>
    </location>
</feature>
<keyword evidence="5" id="KW-1185">Reference proteome</keyword>
<dbReference type="SUPFAM" id="SSF46689">
    <property type="entry name" value="Homeodomain-like"/>
    <property type="match status" value="1"/>
</dbReference>
<dbReference type="InterPro" id="IPR001647">
    <property type="entry name" value="HTH_TetR"/>
</dbReference>
<dbReference type="EMBL" id="MLHV01000017">
    <property type="protein sequence ID" value="OHT96396.1"/>
    <property type="molecule type" value="Genomic_DNA"/>
</dbReference>
<dbReference type="Pfam" id="PF00440">
    <property type="entry name" value="TetR_N"/>
    <property type="match status" value="1"/>
</dbReference>
<dbReference type="InterPro" id="IPR009057">
    <property type="entry name" value="Homeodomain-like_sf"/>
</dbReference>